<evidence type="ECO:0000313" key="5">
    <source>
        <dbReference type="Proteomes" id="UP001608902"/>
    </source>
</evidence>
<organism evidence="4 5">
    <name type="scientific">Gnathostoma spinigerum</name>
    <dbReference type="NCBI Taxonomy" id="75299"/>
    <lineage>
        <taxon>Eukaryota</taxon>
        <taxon>Metazoa</taxon>
        <taxon>Ecdysozoa</taxon>
        <taxon>Nematoda</taxon>
        <taxon>Chromadorea</taxon>
        <taxon>Rhabditida</taxon>
        <taxon>Spirurina</taxon>
        <taxon>Gnathostomatomorpha</taxon>
        <taxon>Gnathostomatoidea</taxon>
        <taxon>Gnathostomatidae</taxon>
        <taxon>Gnathostoma</taxon>
    </lineage>
</organism>
<feature type="chain" id="PRO_5044787222" description="Peptidase M14 domain-containing protein" evidence="2">
    <location>
        <begin position="23"/>
        <end position="87"/>
    </location>
</feature>
<dbReference type="InterPro" id="IPR000834">
    <property type="entry name" value="Peptidase_M14"/>
</dbReference>
<reference evidence="4 5" key="1">
    <citation type="submission" date="2024-08" db="EMBL/GenBank/DDBJ databases">
        <title>Gnathostoma spinigerum genome.</title>
        <authorList>
            <person name="Gonzalez-Bertolin B."/>
            <person name="Monzon S."/>
            <person name="Zaballos A."/>
            <person name="Jimenez P."/>
            <person name="Dekumyoy P."/>
            <person name="Varona S."/>
            <person name="Cuesta I."/>
            <person name="Sumanam S."/>
            <person name="Adisakwattana P."/>
            <person name="Gasser R.B."/>
            <person name="Hernandez-Gonzalez A."/>
            <person name="Young N.D."/>
            <person name="Perteguer M.J."/>
        </authorList>
    </citation>
    <scope>NUCLEOTIDE SEQUENCE [LARGE SCALE GENOMIC DNA]</scope>
    <source>
        <strain evidence="4">AL3</strain>
        <tissue evidence="4">Liver</tissue>
    </source>
</reference>
<comment type="caution">
    <text evidence="4">The sequence shown here is derived from an EMBL/GenBank/DDBJ whole genome shotgun (WGS) entry which is preliminary data.</text>
</comment>
<evidence type="ECO:0000256" key="1">
    <source>
        <dbReference type="ARBA" id="ARBA00005988"/>
    </source>
</evidence>
<evidence type="ECO:0000256" key="2">
    <source>
        <dbReference type="SAM" id="SignalP"/>
    </source>
</evidence>
<protein>
    <recommendedName>
        <fullName evidence="3">Peptidase M14 domain-containing protein</fullName>
    </recommendedName>
</protein>
<dbReference type="AlphaFoldDB" id="A0ABD6EWZ0"/>
<comment type="similarity">
    <text evidence="1">Belongs to the peptidase M14 family.</text>
</comment>
<feature type="signal peptide" evidence="2">
    <location>
        <begin position="1"/>
        <end position="22"/>
    </location>
</feature>
<dbReference type="EMBL" id="JBGFUD010006060">
    <property type="protein sequence ID" value="MFH4980775.1"/>
    <property type="molecule type" value="Genomic_DNA"/>
</dbReference>
<proteinExistence type="inferred from homology"/>
<dbReference type="SUPFAM" id="SSF53187">
    <property type="entry name" value="Zn-dependent exopeptidases"/>
    <property type="match status" value="1"/>
</dbReference>
<name>A0ABD6EWZ0_9BILA</name>
<dbReference type="Proteomes" id="UP001608902">
    <property type="component" value="Unassembled WGS sequence"/>
</dbReference>
<evidence type="ECO:0000313" key="4">
    <source>
        <dbReference type="EMBL" id="MFH4980775.1"/>
    </source>
</evidence>
<evidence type="ECO:0000259" key="3">
    <source>
        <dbReference type="Pfam" id="PF00246"/>
    </source>
</evidence>
<dbReference type="Pfam" id="PF00246">
    <property type="entry name" value="Peptidase_M14"/>
    <property type="match status" value="1"/>
</dbReference>
<keyword evidence="2" id="KW-0732">Signal</keyword>
<gene>
    <name evidence="4" type="ORF">AB6A40_007484</name>
</gene>
<dbReference type="Gene3D" id="3.40.630.10">
    <property type="entry name" value="Zn peptidases"/>
    <property type="match status" value="1"/>
</dbReference>
<keyword evidence="5" id="KW-1185">Reference proteome</keyword>
<feature type="domain" description="Peptidase M14" evidence="3">
    <location>
        <begin position="47"/>
        <end position="81"/>
    </location>
</feature>
<accession>A0ABD6EWZ0</accession>
<sequence>MVVVRLLIYFAFIAVSSNYVDSRIIRIKKPETPTFDFSKYHGFPQFEQYLRNVASMNPAFVELREIGKTHQGRSLLGVKVRQFKFIA</sequence>